<dbReference type="InterPro" id="IPR045504">
    <property type="entry name" value="DUF6487"/>
</dbReference>
<gene>
    <name evidence="2" type="ORF">WY13_00316</name>
</gene>
<organism evidence="2 3">
    <name type="scientific">Clostridium ljungdahlii</name>
    <dbReference type="NCBI Taxonomy" id="1538"/>
    <lineage>
        <taxon>Bacteria</taxon>
        <taxon>Bacillati</taxon>
        <taxon>Bacillota</taxon>
        <taxon>Clostridia</taxon>
        <taxon>Eubacteriales</taxon>
        <taxon>Clostridiaceae</taxon>
        <taxon>Clostridium</taxon>
    </lineage>
</organism>
<dbReference type="RefSeq" id="WP_063553950.1">
    <property type="nucleotide sequence ID" value="NZ_LITT01000003.1"/>
</dbReference>
<dbReference type="OrthoDB" id="384892at2"/>
<name>A0A166SAV0_9CLOT</name>
<sequence length="74" mass="8456">MECPYCNGEMVKGHIYGDNYKMKWLPEDKKLFLGIWAKGGIELGESGWIGRPKIKAYMCKTCNKIIVDVEQNKG</sequence>
<dbReference type="Pfam" id="PF20097">
    <property type="entry name" value="DUF6487"/>
    <property type="match status" value="1"/>
</dbReference>
<dbReference type="PATRIC" id="fig|1538.10.peg.803"/>
<proteinExistence type="predicted"/>
<dbReference type="EMBL" id="LITT01000003">
    <property type="protein sequence ID" value="OAA91914.1"/>
    <property type="molecule type" value="Genomic_DNA"/>
</dbReference>
<evidence type="ECO:0000313" key="2">
    <source>
        <dbReference type="EMBL" id="OAA91914.1"/>
    </source>
</evidence>
<dbReference type="AlphaFoldDB" id="A0A166SAV0"/>
<protein>
    <recommendedName>
        <fullName evidence="1">DUF6487 domain-containing protein</fullName>
    </recommendedName>
</protein>
<accession>A0A166SAV0</accession>
<comment type="caution">
    <text evidence="2">The sequence shown here is derived from an EMBL/GenBank/DDBJ whole genome shotgun (WGS) entry which is preliminary data.</text>
</comment>
<evidence type="ECO:0000259" key="1">
    <source>
        <dbReference type="Pfam" id="PF20097"/>
    </source>
</evidence>
<feature type="domain" description="DUF6487" evidence="1">
    <location>
        <begin position="3"/>
        <end position="70"/>
    </location>
</feature>
<evidence type="ECO:0000313" key="3">
    <source>
        <dbReference type="Proteomes" id="UP000077407"/>
    </source>
</evidence>
<dbReference type="Proteomes" id="UP000077407">
    <property type="component" value="Unassembled WGS sequence"/>
</dbReference>
<reference evidence="2 3" key="1">
    <citation type="journal article" date="2015" name="Biotechnol. Bioeng.">
        <title>Genome sequence and phenotypic characterization of Caulobacter segnis.</title>
        <authorList>
            <person name="Patel S."/>
            <person name="Fletcher B."/>
            <person name="Scott D.C."/>
            <person name="Ely B."/>
        </authorList>
    </citation>
    <scope>NUCLEOTIDE SEQUENCE [LARGE SCALE GENOMIC DNA]</scope>
    <source>
        <strain evidence="2 3">ERI-2</strain>
    </source>
</reference>